<dbReference type="AlphaFoldDB" id="X1SXJ5"/>
<sequence>MHEISYIKQIIENAKKEKGNIKSILVEVGELAPVQAEDIEKTLKEMVDWEIVVAQKRAVVKCSCGYKGHPKIIEKRHHLTLFVCPKCSSLPKVYEGKDIILKEVTVDDKKCA</sequence>
<comment type="caution">
    <text evidence="4">The sequence shown here is derived from an EMBL/GenBank/DDBJ whole genome shotgun (WGS) entry which is preliminary data.</text>
</comment>
<gene>
    <name evidence="4" type="ORF">S12H4_14146</name>
</gene>
<evidence type="ECO:0000256" key="3">
    <source>
        <dbReference type="ARBA" id="ARBA00022833"/>
    </source>
</evidence>
<evidence type="ECO:0008006" key="5">
    <source>
        <dbReference type="Google" id="ProtNLM"/>
    </source>
</evidence>
<organism evidence="4">
    <name type="scientific">marine sediment metagenome</name>
    <dbReference type="NCBI Taxonomy" id="412755"/>
    <lineage>
        <taxon>unclassified sequences</taxon>
        <taxon>metagenomes</taxon>
        <taxon>ecological metagenomes</taxon>
    </lineage>
</organism>
<dbReference type="Pfam" id="PF01155">
    <property type="entry name" value="HypA"/>
    <property type="match status" value="1"/>
</dbReference>
<keyword evidence="2" id="KW-0479">Metal-binding</keyword>
<name>X1SXJ5_9ZZZZ</name>
<evidence type="ECO:0000313" key="4">
    <source>
        <dbReference type="EMBL" id="GAI80050.1"/>
    </source>
</evidence>
<evidence type="ECO:0000256" key="1">
    <source>
        <dbReference type="ARBA" id="ARBA00022596"/>
    </source>
</evidence>
<accession>X1SXJ5</accession>
<dbReference type="InterPro" id="IPR000688">
    <property type="entry name" value="HypA/HybF"/>
</dbReference>
<protein>
    <recommendedName>
        <fullName evidence="5">Hydrogenase maturation factor HypA</fullName>
    </recommendedName>
</protein>
<dbReference type="EMBL" id="BARW01006736">
    <property type="protein sequence ID" value="GAI80050.1"/>
    <property type="molecule type" value="Genomic_DNA"/>
</dbReference>
<dbReference type="GO" id="GO:0016151">
    <property type="term" value="F:nickel cation binding"/>
    <property type="evidence" value="ECO:0007669"/>
    <property type="project" value="InterPro"/>
</dbReference>
<proteinExistence type="predicted"/>
<dbReference type="GO" id="GO:0051604">
    <property type="term" value="P:protein maturation"/>
    <property type="evidence" value="ECO:0007669"/>
    <property type="project" value="InterPro"/>
</dbReference>
<keyword evidence="3" id="KW-0862">Zinc</keyword>
<evidence type="ECO:0000256" key="2">
    <source>
        <dbReference type="ARBA" id="ARBA00022723"/>
    </source>
</evidence>
<dbReference type="Gene3D" id="3.30.2320.80">
    <property type="match status" value="1"/>
</dbReference>
<reference evidence="4" key="1">
    <citation type="journal article" date="2014" name="Front. Microbiol.">
        <title>High frequency of phylogenetically diverse reductive dehalogenase-homologous genes in deep subseafloor sedimentary metagenomes.</title>
        <authorList>
            <person name="Kawai M."/>
            <person name="Futagami T."/>
            <person name="Toyoda A."/>
            <person name="Takaki Y."/>
            <person name="Nishi S."/>
            <person name="Hori S."/>
            <person name="Arai W."/>
            <person name="Tsubouchi T."/>
            <person name="Morono Y."/>
            <person name="Uchiyama I."/>
            <person name="Ito T."/>
            <person name="Fujiyama A."/>
            <person name="Inagaki F."/>
            <person name="Takami H."/>
        </authorList>
    </citation>
    <scope>NUCLEOTIDE SEQUENCE</scope>
    <source>
        <strain evidence="4">Expedition CK06-06</strain>
    </source>
</reference>
<keyword evidence="1" id="KW-0533">Nickel</keyword>